<keyword evidence="1" id="KW-0732">Signal</keyword>
<evidence type="ECO:0000313" key="3">
    <source>
        <dbReference type="EMBL" id="MDO1449414.1"/>
    </source>
</evidence>
<dbReference type="EMBL" id="JAUKPO010000019">
    <property type="protein sequence ID" value="MDO1449414.1"/>
    <property type="molecule type" value="Genomic_DNA"/>
</dbReference>
<protein>
    <submittedName>
        <fullName evidence="3">Ig-like domain-containing protein</fullName>
    </submittedName>
</protein>
<dbReference type="Pfam" id="PF13205">
    <property type="entry name" value="Big_5"/>
    <property type="match status" value="1"/>
</dbReference>
<comment type="caution">
    <text evidence="3">The sequence shown here is derived from an EMBL/GenBank/DDBJ whole genome shotgun (WGS) entry which is preliminary data.</text>
</comment>
<dbReference type="InterPro" id="IPR032812">
    <property type="entry name" value="SbsA_Ig"/>
</dbReference>
<dbReference type="Proteomes" id="UP001168528">
    <property type="component" value="Unassembled WGS sequence"/>
</dbReference>
<dbReference type="Gene3D" id="2.60.40.1220">
    <property type="match status" value="1"/>
</dbReference>
<evidence type="ECO:0000256" key="1">
    <source>
        <dbReference type="ARBA" id="ARBA00022729"/>
    </source>
</evidence>
<evidence type="ECO:0000313" key="4">
    <source>
        <dbReference type="Proteomes" id="UP001168528"/>
    </source>
</evidence>
<dbReference type="InterPro" id="IPR014755">
    <property type="entry name" value="Cu-Rt/internalin_Ig-like"/>
</dbReference>
<proteinExistence type="predicted"/>
<accession>A0ABT8RBD7</accession>
<evidence type="ECO:0000259" key="2">
    <source>
        <dbReference type="Pfam" id="PF13205"/>
    </source>
</evidence>
<dbReference type="RefSeq" id="WP_302040217.1">
    <property type="nucleotide sequence ID" value="NZ_JAUKPO010000019.1"/>
</dbReference>
<sequence length="355" mass="40373">MGLIFSFLFSSCTNGNKQPAELTIRWEQNRATGLRIPRQLLNSLPNDSLATSVHITLKGDTSHTAVLGEWLRAEEEIVFEPLIPFTRGLTYQVQLNGQPVGQLQIPLADTADAPEVLSVYPSKDTLPHNLLKMYIRFSKPMQTGKALKQLVLIKDTRDTLENVFLDLQPELWNQDHTLLTLWLDPGRIKRELQPNQQLGEPLQLASHYRLYIRPDWPDTEGLVLKQAYQKIFVVTHRDSLSPDPNLWQIQLPKAGTKHALEVNFQEPLDYSLLMNAIYILDQEGKQLPGQIGLSNQESTLLFEPAAPWQPGTYQLAFESRLEDLAGNNLARLFDRDITVSKPTNLPKTSKEFTIY</sequence>
<gene>
    <name evidence="3" type="ORF">Q0590_24275</name>
</gene>
<organism evidence="3 4">
    <name type="scientific">Rhodocytophaga aerolata</name>
    <dbReference type="NCBI Taxonomy" id="455078"/>
    <lineage>
        <taxon>Bacteria</taxon>
        <taxon>Pseudomonadati</taxon>
        <taxon>Bacteroidota</taxon>
        <taxon>Cytophagia</taxon>
        <taxon>Cytophagales</taxon>
        <taxon>Rhodocytophagaceae</taxon>
        <taxon>Rhodocytophaga</taxon>
    </lineage>
</organism>
<name>A0ABT8RBD7_9BACT</name>
<feature type="domain" description="SbsA Ig-like" evidence="2">
    <location>
        <begin position="257"/>
        <end position="332"/>
    </location>
</feature>
<keyword evidence="4" id="KW-1185">Reference proteome</keyword>
<reference evidence="3" key="1">
    <citation type="submission" date="2023-07" db="EMBL/GenBank/DDBJ databases">
        <title>The genome sequence of Rhodocytophaga aerolata KACC 12507.</title>
        <authorList>
            <person name="Zhang X."/>
        </authorList>
    </citation>
    <scope>NUCLEOTIDE SEQUENCE</scope>
    <source>
        <strain evidence="3">KACC 12507</strain>
    </source>
</reference>